<dbReference type="GO" id="GO:0015074">
    <property type="term" value="P:DNA integration"/>
    <property type="evidence" value="ECO:0007669"/>
    <property type="project" value="InterPro"/>
</dbReference>
<dbReference type="EMBL" id="VSWD01000009">
    <property type="protein sequence ID" value="KAK3093792.1"/>
    <property type="molecule type" value="Genomic_DNA"/>
</dbReference>
<protein>
    <recommendedName>
        <fullName evidence="2">Integrase catalytic domain-containing protein</fullName>
    </recommendedName>
</protein>
<feature type="domain" description="Integrase catalytic" evidence="2">
    <location>
        <begin position="1"/>
        <end position="72"/>
    </location>
</feature>
<dbReference type="InterPro" id="IPR036397">
    <property type="entry name" value="RNaseH_sf"/>
</dbReference>
<dbReference type="Gene3D" id="3.30.420.10">
    <property type="entry name" value="Ribonuclease H-like superfamily/Ribonuclease H"/>
    <property type="match status" value="1"/>
</dbReference>
<dbReference type="Proteomes" id="UP001186944">
    <property type="component" value="Unassembled WGS sequence"/>
</dbReference>
<feature type="region of interest" description="Disordered" evidence="1">
    <location>
        <begin position="205"/>
        <end position="247"/>
    </location>
</feature>
<evidence type="ECO:0000313" key="4">
    <source>
        <dbReference type="Proteomes" id="UP001186944"/>
    </source>
</evidence>
<dbReference type="InterPro" id="IPR012337">
    <property type="entry name" value="RNaseH-like_sf"/>
</dbReference>
<dbReference type="InterPro" id="IPR050951">
    <property type="entry name" value="Retrovirus_Pol_polyprotein"/>
</dbReference>
<feature type="compositionally biased region" description="Basic and acidic residues" evidence="1">
    <location>
        <begin position="304"/>
        <end position="320"/>
    </location>
</feature>
<feature type="compositionally biased region" description="Polar residues" evidence="1">
    <location>
        <begin position="288"/>
        <end position="303"/>
    </location>
</feature>
<dbReference type="PROSITE" id="PS50994">
    <property type="entry name" value="INTEGRASE"/>
    <property type="match status" value="1"/>
</dbReference>
<name>A0AA89BZT1_PINIB</name>
<organism evidence="3 4">
    <name type="scientific">Pinctada imbricata</name>
    <name type="common">Atlantic pearl-oyster</name>
    <name type="synonym">Pinctada martensii</name>
    <dbReference type="NCBI Taxonomy" id="66713"/>
    <lineage>
        <taxon>Eukaryota</taxon>
        <taxon>Metazoa</taxon>
        <taxon>Spiralia</taxon>
        <taxon>Lophotrochozoa</taxon>
        <taxon>Mollusca</taxon>
        <taxon>Bivalvia</taxon>
        <taxon>Autobranchia</taxon>
        <taxon>Pteriomorphia</taxon>
        <taxon>Pterioida</taxon>
        <taxon>Pterioidea</taxon>
        <taxon>Pteriidae</taxon>
        <taxon>Pinctada</taxon>
    </lineage>
</organism>
<dbReference type="SUPFAM" id="SSF53098">
    <property type="entry name" value="Ribonuclease H-like"/>
    <property type="match status" value="1"/>
</dbReference>
<feature type="compositionally biased region" description="Polar residues" evidence="1">
    <location>
        <begin position="262"/>
        <end position="278"/>
    </location>
</feature>
<dbReference type="Pfam" id="PF13683">
    <property type="entry name" value="rve_3"/>
    <property type="match status" value="1"/>
</dbReference>
<dbReference type="GO" id="GO:0003676">
    <property type="term" value="F:nucleic acid binding"/>
    <property type="evidence" value="ECO:0007669"/>
    <property type="project" value="InterPro"/>
</dbReference>
<dbReference type="PANTHER" id="PTHR37984:SF15">
    <property type="entry name" value="INTEGRASE CATALYTIC DOMAIN-CONTAINING PROTEIN"/>
    <property type="match status" value="1"/>
</dbReference>
<accession>A0AA89BZT1</accession>
<reference evidence="3" key="1">
    <citation type="submission" date="2019-08" db="EMBL/GenBank/DDBJ databases">
        <title>The improved chromosome-level genome for the pearl oyster Pinctada fucata martensii using PacBio sequencing and Hi-C.</title>
        <authorList>
            <person name="Zheng Z."/>
        </authorList>
    </citation>
    <scope>NUCLEOTIDE SEQUENCE</scope>
    <source>
        <strain evidence="3">ZZ-2019</strain>
        <tissue evidence="3">Adductor muscle</tissue>
    </source>
</reference>
<sequence length="357" mass="40211">MGITKSRTTPYHPMGNGVCERFNRTLLKMLGTLENSQKQDWKTYIAPIVHAYNCTRQETTQQSPFFLMFGREPRLPVDVVFGTNQSSPKTSLQDYIESLRSKLQHSYDLAQEHIKKAQTRQKKTYDIKVRGAILQPGDRVLTKIVAWDGKHKLSDKWDEDAYIVHSQPNPEIPVYIVHKENDTTQQKTLHRNLLLPIGFLEDTKPIPAPRHSMVPPTKQTTKEKTTVVTSRHDSHPAELSSDSEDEDLYLTEVVDTIADSRVSASTDSQSTASPSQLPSDVRQPVQDLPQNQDAEVPVTSSTPHDAERDMVARSADDDRSPAVTTQTTEGEEDAPSLDVQRPSASVPDRDDRDMDKD</sequence>
<feature type="compositionally biased region" description="Basic and acidic residues" evidence="1">
    <location>
        <begin position="347"/>
        <end position="357"/>
    </location>
</feature>
<gene>
    <name evidence="3" type="ORF">FSP39_020332</name>
</gene>
<proteinExistence type="predicted"/>
<feature type="region of interest" description="Disordered" evidence="1">
    <location>
        <begin position="260"/>
        <end position="357"/>
    </location>
</feature>
<evidence type="ECO:0000256" key="1">
    <source>
        <dbReference type="SAM" id="MobiDB-lite"/>
    </source>
</evidence>
<evidence type="ECO:0000313" key="3">
    <source>
        <dbReference type="EMBL" id="KAK3093792.1"/>
    </source>
</evidence>
<keyword evidence="4" id="KW-1185">Reference proteome</keyword>
<dbReference type="AlphaFoldDB" id="A0AA89BZT1"/>
<comment type="caution">
    <text evidence="3">The sequence shown here is derived from an EMBL/GenBank/DDBJ whole genome shotgun (WGS) entry which is preliminary data.</text>
</comment>
<feature type="compositionally biased region" description="Basic and acidic residues" evidence="1">
    <location>
        <begin position="220"/>
        <end position="236"/>
    </location>
</feature>
<dbReference type="PANTHER" id="PTHR37984">
    <property type="entry name" value="PROTEIN CBG26694"/>
    <property type="match status" value="1"/>
</dbReference>
<evidence type="ECO:0000259" key="2">
    <source>
        <dbReference type="PROSITE" id="PS50994"/>
    </source>
</evidence>
<dbReference type="InterPro" id="IPR001584">
    <property type="entry name" value="Integrase_cat-core"/>
</dbReference>